<gene>
    <name evidence="1" type="ORF">F0344_04865</name>
</gene>
<name>A0A7G7BFA8_9ACTN</name>
<keyword evidence="2" id="KW-1185">Reference proteome</keyword>
<protein>
    <submittedName>
        <fullName evidence="1">Uncharacterized protein</fullName>
    </submittedName>
</protein>
<reference evidence="2" key="1">
    <citation type="submission" date="2019-10" db="EMBL/GenBank/DDBJ databases">
        <title>Antimicrobial potential of Antarctic Bacteria.</title>
        <authorList>
            <person name="Benaud N."/>
            <person name="Edwards R.J."/>
            <person name="Ferrari B.C."/>
        </authorList>
    </citation>
    <scope>NUCLEOTIDE SEQUENCE [LARGE SCALE GENOMIC DNA]</scope>
    <source>
        <strain evidence="2">NBSH44</strain>
    </source>
</reference>
<evidence type="ECO:0000313" key="2">
    <source>
        <dbReference type="Proteomes" id="UP000515307"/>
    </source>
</evidence>
<dbReference type="RefSeq" id="WP_185297588.1">
    <property type="nucleotide sequence ID" value="NZ_CP045702.1"/>
</dbReference>
<dbReference type="EMBL" id="CP045702">
    <property type="protein sequence ID" value="QNE74023.1"/>
    <property type="molecule type" value="Genomic_DNA"/>
</dbReference>
<dbReference type="AlphaFoldDB" id="A0A7G7BFA8"/>
<sequence>MRVWRVAHENARTSGFPAGPYAYGGALDEATAERIDSMRWDHCGTRHPCPRDDSSLGDIAERERCGFNSREALDGWFDGWTKTLSECGFRIWVYDAPDWACRVGEHGQTLFVADEAVEVRTEPFTWAVEQLPLPA</sequence>
<proteinExistence type="predicted"/>
<accession>A0A7G7BFA8</accession>
<evidence type="ECO:0000313" key="1">
    <source>
        <dbReference type="EMBL" id="QNE74023.1"/>
    </source>
</evidence>
<dbReference type="KEGG" id="sfiy:F0344_04865"/>
<dbReference type="Proteomes" id="UP000515307">
    <property type="component" value="Chromosome"/>
</dbReference>
<organism evidence="1 2">
    <name type="scientific">Streptomyces finlayi</name>
    <dbReference type="NCBI Taxonomy" id="67296"/>
    <lineage>
        <taxon>Bacteria</taxon>
        <taxon>Bacillati</taxon>
        <taxon>Actinomycetota</taxon>
        <taxon>Actinomycetes</taxon>
        <taxon>Kitasatosporales</taxon>
        <taxon>Streptomycetaceae</taxon>
        <taxon>Streptomyces</taxon>
    </lineage>
</organism>